<dbReference type="AlphaFoldDB" id="A0A8K0WY40"/>
<dbReference type="Pfam" id="PF11951">
    <property type="entry name" value="Fungal_trans_2"/>
    <property type="match status" value="1"/>
</dbReference>
<dbReference type="PANTHER" id="PTHR37534">
    <property type="entry name" value="TRANSCRIPTIONAL ACTIVATOR PROTEIN UGA3"/>
    <property type="match status" value="1"/>
</dbReference>
<accession>A0A8K0WY40</accession>
<dbReference type="Proteomes" id="UP000813385">
    <property type="component" value="Unassembled WGS sequence"/>
</dbReference>
<gene>
    <name evidence="4" type="ORF">B0T11DRAFT_322065</name>
</gene>
<reference evidence="4" key="1">
    <citation type="journal article" date="2021" name="Nat. Commun.">
        <title>Genetic determinants of endophytism in the Arabidopsis root mycobiome.</title>
        <authorList>
            <person name="Mesny F."/>
            <person name="Miyauchi S."/>
            <person name="Thiergart T."/>
            <person name="Pickel B."/>
            <person name="Atanasova L."/>
            <person name="Karlsson M."/>
            <person name="Huettel B."/>
            <person name="Barry K.W."/>
            <person name="Haridas S."/>
            <person name="Chen C."/>
            <person name="Bauer D."/>
            <person name="Andreopoulos W."/>
            <person name="Pangilinan J."/>
            <person name="LaButti K."/>
            <person name="Riley R."/>
            <person name="Lipzen A."/>
            <person name="Clum A."/>
            <person name="Drula E."/>
            <person name="Henrissat B."/>
            <person name="Kohler A."/>
            <person name="Grigoriev I.V."/>
            <person name="Martin F.M."/>
            <person name="Hacquard S."/>
        </authorList>
    </citation>
    <scope>NUCLEOTIDE SEQUENCE</scope>
    <source>
        <strain evidence="4">MPI-CAGE-AT-0016</strain>
    </source>
</reference>
<dbReference type="InterPro" id="IPR021858">
    <property type="entry name" value="Fun_TF"/>
</dbReference>
<dbReference type="PROSITE" id="PS50048">
    <property type="entry name" value="ZN2_CY6_FUNGAL_2"/>
    <property type="match status" value="1"/>
</dbReference>
<dbReference type="InterPro" id="IPR036864">
    <property type="entry name" value="Zn2-C6_fun-type_DNA-bd_sf"/>
</dbReference>
<comment type="subcellular location">
    <subcellularLocation>
        <location evidence="1">Nucleus</location>
    </subcellularLocation>
</comment>
<name>A0A8K0WY40_9PEZI</name>
<comment type="caution">
    <text evidence="4">The sequence shown here is derived from an EMBL/GenBank/DDBJ whole genome shotgun (WGS) entry which is preliminary data.</text>
</comment>
<dbReference type="GO" id="GO:0000981">
    <property type="term" value="F:DNA-binding transcription factor activity, RNA polymerase II-specific"/>
    <property type="evidence" value="ECO:0007669"/>
    <property type="project" value="InterPro"/>
</dbReference>
<dbReference type="PANTHER" id="PTHR37534:SF46">
    <property type="entry name" value="ZN(II)2CYS6 TRANSCRIPTION FACTOR (EUROFUNG)"/>
    <property type="match status" value="1"/>
</dbReference>
<proteinExistence type="predicted"/>
<dbReference type="EMBL" id="JAGPXD010000007">
    <property type="protein sequence ID" value="KAH7347253.1"/>
    <property type="molecule type" value="Genomic_DNA"/>
</dbReference>
<dbReference type="Pfam" id="PF00172">
    <property type="entry name" value="Zn_clus"/>
    <property type="match status" value="1"/>
</dbReference>
<evidence type="ECO:0000256" key="1">
    <source>
        <dbReference type="ARBA" id="ARBA00004123"/>
    </source>
</evidence>
<evidence type="ECO:0000256" key="2">
    <source>
        <dbReference type="ARBA" id="ARBA00023242"/>
    </source>
</evidence>
<dbReference type="GO" id="GO:0005634">
    <property type="term" value="C:nucleus"/>
    <property type="evidence" value="ECO:0007669"/>
    <property type="project" value="UniProtKB-SubCell"/>
</dbReference>
<evidence type="ECO:0000259" key="3">
    <source>
        <dbReference type="PROSITE" id="PS50048"/>
    </source>
</evidence>
<feature type="domain" description="Zn(2)-C6 fungal-type" evidence="3">
    <location>
        <begin position="14"/>
        <end position="43"/>
    </location>
</feature>
<dbReference type="SUPFAM" id="SSF57701">
    <property type="entry name" value="Zn2/Cys6 DNA-binding domain"/>
    <property type="match status" value="1"/>
</dbReference>
<sequence>MPPGPFDRRTRRSRCTRCAQSHTKCSGRHPCTRCQARGIICVFPSPSSATDTIVLHTGRHLTPATFGLPGHKPPLPRMPSPASPEETFLRYFDTFIQRNSFTGSGPSFLADVQSLAKTSGPSSSSSGAHLMNAMLALGAMQAHALGPSPERPRAALHFALDAYARSISDLRAAVAEAPAPHAAILWSTFFLGLFELMQDPSGQRWLQHMVFGTSRALTAIGPVGIRSDPLRNFFVQVRAFEVCRSIIFNDASFLATPEWVEAIRGMGDSHLPEQVLEIVASCADLRARTETMIDALETTPIALVLPLAQSLALEGFQLRAVLNDWAAAASLVPHRTPEMLLATTFHAAASIYLSGNFDYEVHHWLEMGIDVPVLSNTDIATYFNTIIQSTRLALKTTSLSAVLFLFPLRVAGARAYTTSQQDAVIGLLEEVKRRFIVGDAFLGDLKQLWASR</sequence>
<evidence type="ECO:0000313" key="5">
    <source>
        <dbReference type="Proteomes" id="UP000813385"/>
    </source>
</evidence>
<dbReference type="CDD" id="cd00067">
    <property type="entry name" value="GAL4"/>
    <property type="match status" value="1"/>
</dbReference>
<keyword evidence="2" id="KW-0539">Nucleus</keyword>
<dbReference type="InterPro" id="IPR001138">
    <property type="entry name" value="Zn2Cys6_DnaBD"/>
</dbReference>
<dbReference type="OrthoDB" id="194358at2759"/>
<dbReference type="SMART" id="SM00066">
    <property type="entry name" value="GAL4"/>
    <property type="match status" value="1"/>
</dbReference>
<organism evidence="4 5">
    <name type="scientific">Plectosphaerella cucumerina</name>
    <dbReference type="NCBI Taxonomy" id="40658"/>
    <lineage>
        <taxon>Eukaryota</taxon>
        <taxon>Fungi</taxon>
        <taxon>Dikarya</taxon>
        <taxon>Ascomycota</taxon>
        <taxon>Pezizomycotina</taxon>
        <taxon>Sordariomycetes</taxon>
        <taxon>Hypocreomycetidae</taxon>
        <taxon>Glomerellales</taxon>
        <taxon>Plectosphaerellaceae</taxon>
        <taxon>Plectosphaerella</taxon>
    </lineage>
</organism>
<keyword evidence="5" id="KW-1185">Reference proteome</keyword>
<evidence type="ECO:0000313" key="4">
    <source>
        <dbReference type="EMBL" id="KAH7347253.1"/>
    </source>
</evidence>
<protein>
    <recommendedName>
        <fullName evidence="3">Zn(2)-C6 fungal-type domain-containing protein</fullName>
    </recommendedName>
</protein>
<dbReference type="GO" id="GO:0008270">
    <property type="term" value="F:zinc ion binding"/>
    <property type="evidence" value="ECO:0007669"/>
    <property type="project" value="InterPro"/>
</dbReference>
<dbReference type="Gene3D" id="4.10.240.10">
    <property type="entry name" value="Zn(2)-C6 fungal-type DNA-binding domain"/>
    <property type="match status" value="1"/>
</dbReference>